<dbReference type="PANTHER" id="PTHR16255">
    <property type="entry name" value="REQUIRED FOR MEIOTIC NUCLEAR DIVISION PROTEIN 1 HOMOLOG"/>
    <property type="match status" value="1"/>
</dbReference>
<sequence>MQKFLFSNTDSFKAQALFLGKKIDLQKLENYDCLATMPIMVKVGECGCAVLLGYGVVVLFNLNPVENTTFLSQLSSLVHDCFSQPETEQVEVHLNIVESERVKEGKIFLRELSVERLQIVADVLAKSVVLSHYETSLAAVFDQIEPFAASLQRENRSRRQSRELLRQLGTTLLVQHKIVGRVEIIDKPELLWESPQLENLYLRLEDEYEIRERHNALERKLELISQTAQTVLEFMQHSSSQRVEWYVVILIVVEILLSLYDIIFKR</sequence>
<dbReference type="Pfam" id="PF02582">
    <property type="entry name" value="DUF155"/>
    <property type="match status" value="1"/>
</dbReference>
<organism evidence="3 4">
    <name type="scientific">Anabaenopsis circularis NIES-21</name>
    <dbReference type="NCBI Taxonomy" id="1085406"/>
    <lineage>
        <taxon>Bacteria</taxon>
        <taxon>Bacillati</taxon>
        <taxon>Cyanobacteriota</taxon>
        <taxon>Cyanophyceae</taxon>
        <taxon>Nostocales</taxon>
        <taxon>Nodulariaceae</taxon>
        <taxon>Anabaenopsis</taxon>
    </lineage>
</organism>
<reference evidence="3 4" key="1">
    <citation type="submission" date="2017-06" db="EMBL/GenBank/DDBJ databases">
        <title>Genome sequencing of cyanobaciteial culture collection at National Institute for Environmental Studies (NIES).</title>
        <authorList>
            <person name="Hirose Y."/>
            <person name="Shimura Y."/>
            <person name="Fujisawa T."/>
            <person name="Nakamura Y."/>
            <person name="Kawachi M."/>
        </authorList>
    </citation>
    <scope>NUCLEOTIDE SEQUENCE [LARGE SCALE GENOMIC DNA]</scope>
    <source>
        <strain evidence="3 4">NIES-21</strain>
    </source>
</reference>
<proteinExistence type="predicted"/>
<feature type="domain" description="DUF155" evidence="2">
    <location>
        <begin position="50"/>
        <end position="218"/>
    </location>
</feature>
<evidence type="ECO:0000256" key="1">
    <source>
        <dbReference type="SAM" id="Phobius"/>
    </source>
</evidence>
<keyword evidence="1" id="KW-1133">Transmembrane helix</keyword>
<dbReference type="Proteomes" id="UP000218287">
    <property type="component" value="Chromosome"/>
</dbReference>
<name>A0A1Z4GEX3_9CYAN</name>
<dbReference type="InterPro" id="IPR003734">
    <property type="entry name" value="DUF155"/>
</dbReference>
<dbReference type="EMBL" id="AP018174">
    <property type="protein sequence ID" value="BAY16027.1"/>
    <property type="molecule type" value="Genomic_DNA"/>
</dbReference>
<dbReference type="AlphaFoldDB" id="A0A1Z4GEX3"/>
<accession>A0A1Z4GEX3</accession>
<feature type="transmembrane region" description="Helical" evidence="1">
    <location>
        <begin position="245"/>
        <end position="264"/>
    </location>
</feature>
<evidence type="ECO:0000313" key="3">
    <source>
        <dbReference type="EMBL" id="BAY16027.1"/>
    </source>
</evidence>
<dbReference type="OrthoDB" id="529323at2"/>
<evidence type="ECO:0000259" key="2">
    <source>
        <dbReference type="Pfam" id="PF02582"/>
    </source>
</evidence>
<keyword evidence="4" id="KW-1185">Reference proteome</keyword>
<dbReference type="PANTHER" id="PTHR16255:SF1">
    <property type="entry name" value="REQUIRED FOR MEIOTIC NUCLEAR DIVISION PROTEIN 1 HOMOLOG"/>
    <property type="match status" value="1"/>
</dbReference>
<protein>
    <recommendedName>
        <fullName evidence="2">DUF155 domain-containing protein</fullName>
    </recommendedName>
</protein>
<gene>
    <name evidence="3" type="ORF">NIES21_18500</name>
</gene>
<dbReference type="InterPro" id="IPR051624">
    <property type="entry name" value="RMD1/Sad1-interacting"/>
</dbReference>
<keyword evidence="1" id="KW-0812">Transmembrane</keyword>
<keyword evidence="1" id="KW-0472">Membrane</keyword>
<evidence type="ECO:0000313" key="4">
    <source>
        <dbReference type="Proteomes" id="UP000218287"/>
    </source>
</evidence>